<evidence type="ECO:0000256" key="9">
    <source>
        <dbReference type="ARBA" id="ARBA00045224"/>
    </source>
</evidence>
<evidence type="ECO:0000256" key="7">
    <source>
        <dbReference type="ARBA" id="ARBA00023212"/>
    </source>
</evidence>
<feature type="coiled-coil region" evidence="11">
    <location>
        <begin position="288"/>
        <end position="315"/>
    </location>
</feature>
<keyword evidence="7" id="KW-0206">Cytoskeleton</keyword>
<evidence type="ECO:0000256" key="8">
    <source>
        <dbReference type="ARBA" id="ARBA00023273"/>
    </source>
</evidence>
<dbReference type="GO" id="GO:0005930">
    <property type="term" value="C:axoneme"/>
    <property type="evidence" value="ECO:0007669"/>
    <property type="project" value="UniProtKB-SubCell"/>
</dbReference>
<sequence length="415" mass="47925">MAGLCRCPQSFTHEEWTFSNNLKYRSAEKERELAEGLQCECDRFMDETAKRTKRTLRDVDKKIEQRIKDIKYWKSEINKKLQDVTDETEKLNAYYIRLKKALESTEEPLHVTQQCLLTRYSLSKLVTAEFCREGRIGIDLVHDDAQKELCKEVEVYKGVQGLLQKTIEQTKEQLRLNRKTIYNLKKDATDKLKAQNIDEYALSLRSTDETLPEFCGPAAIDTKSVSNEEWQAFSTASIEYGDRQLSNSHEMRTLIDGILQQVASDQQRQFEATNRALKKRISETRSSKGKLEEHLAAVLKEISNAEDTITDVNKAIEDKGGALRLTGTRIDLRKERPNVELCRDPATYRLVQEVDEITSDVAQLRHRLKLAHDSLKALCRRQLDLEEEIQIKASTIYIDEVQVKGMRESILITSF</sequence>
<dbReference type="GO" id="GO:0005634">
    <property type="term" value="C:nucleus"/>
    <property type="evidence" value="ECO:0007669"/>
    <property type="project" value="TreeGrafter"/>
</dbReference>
<comment type="caution">
    <text evidence="12">The sequence shown here is derived from an EMBL/GenBank/DDBJ whole genome shotgun (WGS) entry which is preliminary data.</text>
</comment>
<dbReference type="InterPro" id="IPR048256">
    <property type="entry name" value="Tektin-like"/>
</dbReference>
<organism evidence="12 13">
    <name type="scientific">Fasciola hepatica</name>
    <name type="common">Liver fluke</name>
    <dbReference type="NCBI Taxonomy" id="6192"/>
    <lineage>
        <taxon>Eukaryota</taxon>
        <taxon>Metazoa</taxon>
        <taxon>Spiralia</taxon>
        <taxon>Lophotrochozoa</taxon>
        <taxon>Platyhelminthes</taxon>
        <taxon>Trematoda</taxon>
        <taxon>Digenea</taxon>
        <taxon>Plagiorchiida</taxon>
        <taxon>Echinostomata</taxon>
        <taxon>Echinostomatoidea</taxon>
        <taxon>Fasciolidae</taxon>
        <taxon>Fasciola</taxon>
    </lineage>
</organism>
<gene>
    <name evidence="12" type="ORF">D915_001868</name>
</gene>
<keyword evidence="3" id="KW-0963">Cytoplasm</keyword>
<dbReference type="AlphaFoldDB" id="A0A4E0RP71"/>
<dbReference type="Proteomes" id="UP000230066">
    <property type="component" value="Unassembled WGS sequence"/>
</dbReference>
<evidence type="ECO:0000256" key="5">
    <source>
        <dbReference type="ARBA" id="ARBA00023054"/>
    </source>
</evidence>
<name>A0A4E0RP71_FASHE</name>
<comment type="similarity">
    <text evidence="2 10">Belongs to the tektin family.</text>
</comment>
<evidence type="ECO:0000313" key="13">
    <source>
        <dbReference type="Proteomes" id="UP000230066"/>
    </source>
</evidence>
<protein>
    <recommendedName>
        <fullName evidence="10">Tektin</fullName>
    </recommendedName>
</protein>
<evidence type="ECO:0000256" key="4">
    <source>
        <dbReference type="ARBA" id="ARBA00022846"/>
    </source>
</evidence>
<keyword evidence="5 11" id="KW-0175">Coiled coil</keyword>
<proteinExistence type="inferred from homology"/>
<evidence type="ECO:0000256" key="6">
    <source>
        <dbReference type="ARBA" id="ARBA00023069"/>
    </source>
</evidence>
<dbReference type="PANTHER" id="PTHR19960:SF25">
    <property type="entry name" value="TEKTIN-1"/>
    <property type="match status" value="1"/>
</dbReference>
<dbReference type="GO" id="GO:0060294">
    <property type="term" value="P:cilium movement involved in cell motility"/>
    <property type="evidence" value="ECO:0007669"/>
    <property type="project" value="UniProtKB-UniRule"/>
</dbReference>
<dbReference type="GO" id="GO:0060271">
    <property type="term" value="P:cilium assembly"/>
    <property type="evidence" value="ECO:0007669"/>
    <property type="project" value="UniProtKB-UniRule"/>
</dbReference>
<keyword evidence="4 10" id="KW-0282">Flagellum</keyword>
<keyword evidence="8 10" id="KW-0966">Cell projection</keyword>
<evidence type="ECO:0000256" key="1">
    <source>
        <dbReference type="ARBA" id="ARBA00004611"/>
    </source>
</evidence>
<comment type="function">
    <text evidence="9">Microtubule inner protein (MIP) part of the dynein-decorated doublet microtubules (DMTs) in cilia and flagellar axoneme. Forms filamentous polymers in the walls of ciliary and flagellar microtubules.</text>
</comment>
<evidence type="ECO:0000256" key="11">
    <source>
        <dbReference type="SAM" id="Coils"/>
    </source>
</evidence>
<dbReference type="GO" id="GO:0015630">
    <property type="term" value="C:microtubule cytoskeleton"/>
    <property type="evidence" value="ECO:0007669"/>
    <property type="project" value="UniProtKB-UniRule"/>
</dbReference>
<keyword evidence="13" id="KW-1185">Reference proteome</keyword>
<dbReference type="Pfam" id="PF03148">
    <property type="entry name" value="Tektin"/>
    <property type="match status" value="1"/>
</dbReference>
<evidence type="ECO:0000256" key="10">
    <source>
        <dbReference type="RuleBase" id="RU367040"/>
    </source>
</evidence>
<keyword evidence="6 10" id="KW-0969">Cilium</keyword>
<accession>A0A4E0RP71</accession>
<evidence type="ECO:0000256" key="3">
    <source>
        <dbReference type="ARBA" id="ARBA00022490"/>
    </source>
</evidence>
<evidence type="ECO:0000313" key="12">
    <source>
        <dbReference type="EMBL" id="THD27434.1"/>
    </source>
</evidence>
<dbReference type="InterPro" id="IPR000435">
    <property type="entry name" value="Tektins"/>
</dbReference>
<dbReference type="PANTHER" id="PTHR19960">
    <property type="entry name" value="TEKTIN"/>
    <property type="match status" value="1"/>
</dbReference>
<reference evidence="12" key="1">
    <citation type="submission" date="2019-03" db="EMBL/GenBank/DDBJ databases">
        <title>Improved annotation for the trematode Fasciola hepatica.</title>
        <authorList>
            <person name="Choi Y.-J."/>
            <person name="Martin J."/>
            <person name="Mitreva M."/>
        </authorList>
    </citation>
    <scope>NUCLEOTIDE SEQUENCE [LARGE SCALE GENOMIC DNA]</scope>
</reference>
<dbReference type="PRINTS" id="PR00511">
    <property type="entry name" value="TEKTIN"/>
</dbReference>
<dbReference type="EMBL" id="JXXN02000425">
    <property type="protein sequence ID" value="THD27434.1"/>
    <property type="molecule type" value="Genomic_DNA"/>
</dbReference>
<comment type="subcellular location">
    <subcellularLocation>
        <location evidence="10">Cytoplasm</location>
        <location evidence="10">Cytoskeleton</location>
        <location evidence="10">Cilium axoneme</location>
    </subcellularLocation>
    <subcellularLocation>
        <location evidence="1">Cytoplasm</location>
        <location evidence="1">Cytoskeleton</location>
        <location evidence="1">Flagellum axoneme</location>
    </subcellularLocation>
</comment>
<evidence type="ECO:0000256" key="2">
    <source>
        <dbReference type="ARBA" id="ARBA00007209"/>
    </source>
</evidence>